<keyword evidence="2" id="KW-1185">Reference proteome</keyword>
<sequence length="206" mass="23277">MNWAARLAVPGVPLHTQLILEWCSLNLEKSIVHEERIQLCYDPCSVKEQDIEVRKFAEIRDVDAGVKVQGANLVERESVLRVSGADDQAPSESTQIHLKSVSNETHAVKPLRVYCEEVHHGLGLISLSRSTPRIHFDRQGRSFGTLKIESKFSVSASTAQNQSVNKGDEARRRDRLCNATHLPAWQHQRSMVRAKGQLPREYFKTS</sequence>
<name>A0AAD7IUY3_9AGAR</name>
<accession>A0AAD7IUY3</accession>
<evidence type="ECO:0000313" key="1">
    <source>
        <dbReference type="EMBL" id="KAJ7749955.1"/>
    </source>
</evidence>
<evidence type="ECO:0000313" key="2">
    <source>
        <dbReference type="Proteomes" id="UP001215598"/>
    </source>
</evidence>
<comment type="caution">
    <text evidence="1">The sequence shown here is derived from an EMBL/GenBank/DDBJ whole genome shotgun (WGS) entry which is preliminary data.</text>
</comment>
<proteinExistence type="predicted"/>
<dbReference type="AlphaFoldDB" id="A0AAD7IUY3"/>
<dbReference type="EMBL" id="JARKIB010000067">
    <property type="protein sequence ID" value="KAJ7749955.1"/>
    <property type="molecule type" value="Genomic_DNA"/>
</dbReference>
<dbReference type="Proteomes" id="UP001215598">
    <property type="component" value="Unassembled WGS sequence"/>
</dbReference>
<gene>
    <name evidence="1" type="ORF">B0H16DRAFT_1460977</name>
</gene>
<protein>
    <submittedName>
        <fullName evidence="1">Uncharacterized protein</fullName>
    </submittedName>
</protein>
<organism evidence="1 2">
    <name type="scientific">Mycena metata</name>
    <dbReference type="NCBI Taxonomy" id="1033252"/>
    <lineage>
        <taxon>Eukaryota</taxon>
        <taxon>Fungi</taxon>
        <taxon>Dikarya</taxon>
        <taxon>Basidiomycota</taxon>
        <taxon>Agaricomycotina</taxon>
        <taxon>Agaricomycetes</taxon>
        <taxon>Agaricomycetidae</taxon>
        <taxon>Agaricales</taxon>
        <taxon>Marasmiineae</taxon>
        <taxon>Mycenaceae</taxon>
        <taxon>Mycena</taxon>
    </lineage>
</organism>
<reference evidence="1" key="1">
    <citation type="submission" date="2023-03" db="EMBL/GenBank/DDBJ databases">
        <title>Massive genome expansion in bonnet fungi (Mycena s.s.) driven by repeated elements and novel gene families across ecological guilds.</title>
        <authorList>
            <consortium name="Lawrence Berkeley National Laboratory"/>
            <person name="Harder C.B."/>
            <person name="Miyauchi S."/>
            <person name="Viragh M."/>
            <person name="Kuo A."/>
            <person name="Thoen E."/>
            <person name="Andreopoulos B."/>
            <person name="Lu D."/>
            <person name="Skrede I."/>
            <person name="Drula E."/>
            <person name="Henrissat B."/>
            <person name="Morin E."/>
            <person name="Kohler A."/>
            <person name="Barry K."/>
            <person name="LaButti K."/>
            <person name="Morin E."/>
            <person name="Salamov A."/>
            <person name="Lipzen A."/>
            <person name="Mereny Z."/>
            <person name="Hegedus B."/>
            <person name="Baldrian P."/>
            <person name="Stursova M."/>
            <person name="Weitz H."/>
            <person name="Taylor A."/>
            <person name="Grigoriev I.V."/>
            <person name="Nagy L.G."/>
            <person name="Martin F."/>
            <person name="Kauserud H."/>
        </authorList>
    </citation>
    <scope>NUCLEOTIDE SEQUENCE</scope>
    <source>
        <strain evidence="1">CBHHK182m</strain>
    </source>
</reference>